<sequence>TVRQRSPYFVELIKRMQVLIPAVAVSNEAPPHANKQESISIPTSHPGPVTELKAGPVVPSRPQPAHPKPTPESKPKPKCGPALANPQVESPINEHCVSSAEKCVAKIESFREVMWIKVEKAKAEKMPNESAAKLANKVPKNSLDHTMMIRSCRIWLLFHEDFHQEQHESCTYESRTFARLQRVPCLYYFVVRHLSSREIPTAEAGIGVIMIGLDTVQPSHYASTPNSN</sequence>
<dbReference type="EMBL" id="KV448951">
    <property type="protein sequence ID" value="OAX32646.1"/>
    <property type="molecule type" value="Genomic_DNA"/>
</dbReference>
<gene>
    <name evidence="2" type="ORF">K503DRAFT_787057</name>
</gene>
<feature type="region of interest" description="Disordered" evidence="1">
    <location>
        <begin position="31"/>
        <end position="86"/>
    </location>
</feature>
<proteinExistence type="predicted"/>
<keyword evidence="3" id="KW-1185">Reference proteome</keyword>
<dbReference type="Proteomes" id="UP000092154">
    <property type="component" value="Unassembled WGS sequence"/>
</dbReference>
<dbReference type="InParanoid" id="A0A1B7MJ77"/>
<protein>
    <submittedName>
        <fullName evidence="2">Uncharacterized protein</fullName>
    </submittedName>
</protein>
<feature type="compositionally biased region" description="Pro residues" evidence="1">
    <location>
        <begin position="59"/>
        <end position="68"/>
    </location>
</feature>
<dbReference type="AlphaFoldDB" id="A0A1B7MJ77"/>
<name>A0A1B7MJ77_9AGAM</name>
<evidence type="ECO:0000313" key="3">
    <source>
        <dbReference type="Proteomes" id="UP000092154"/>
    </source>
</evidence>
<reference evidence="2 3" key="1">
    <citation type="submission" date="2016-06" db="EMBL/GenBank/DDBJ databases">
        <title>Comparative genomics of the ectomycorrhizal sister species Rhizopogon vinicolor and Rhizopogon vesiculosus (Basidiomycota: Boletales) reveals a divergence of the mating type B locus.</title>
        <authorList>
            <consortium name="DOE Joint Genome Institute"/>
            <person name="Mujic A.B."/>
            <person name="Kuo A."/>
            <person name="Tritt A."/>
            <person name="Lipzen A."/>
            <person name="Chen C."/>
            <person name="Johnson J."/>
            <person name="Sharma A."/>
            <person name="Barry K."/>
            <person name="Grigoriev I.V."/>
            <person name="Spatafora J.W."/>
        </authorList>
    </citation>
    <scope>NUCLEOTIDE SEQUENCE [LARGE SCALE GENOMIC DNA]</scope>
    <source>
        <strain evidence="2 3">AM-OR11-026</strain>
    </source>
</reference>
<evidence type="ECO:0000256" key="1">
    <source>
        <dbReference type="SAM" id="MobiDB-lite"/>
    </source>
</evidence>
<accession>A0A1B7MJ77</accession>
<organism evidence="2 3">
    <name type="scientific">Rhizopogon vinicolor AM-OR11-026</name>
    <dbReference type="NCBI Taxonomy" id="1314800"/>
    <lineage>
        <taxon>Eukaryota</taxon>
        <taxon>Fungi</taxon>
        <taxon>Dikarya</taxon>
        <taxon>Basidiomycota</taxon>
        <taxon>Agaricomycotina</taxon>
        <taxon>Agaricomycetes</taxon>
        <taxon>Agaricomycetidae</taxon>
        <taxon>Boletales</taxon>
        <taxon>Suillineae</taxon>
        <taxon>Rhizopogonaceae</taxon>
        <taxon>Rhizopogon</taxon>
    </lineage>
</organism>
<feature type="non-terminal residue" evidence="2">
    <location>
        <position position="1"/>
    </location>
</feature>
<evidence type="ECO:0000313" key="2">
    <source>
        <dbReference type="EMBL" id="OAX32646.1"/>
    </source>
</evidence>